<evidence type="ECO:0000313" key="4">
    <source>
        <dbReference type="Proteomes" id="UP000585638"/>
    </source>
</evidence>
<evidence type="ECO:0000313" key="3">
    <source>
        <dbReference type="EMBL" id="MBB5893578.1"/>
    </source>
</evidence>
<feature type="chain" id="PRO_5031030604" description="GerMN domain-containing protein" evidence="1">
    <location>
        <begin position="26"/>
        <end position="585"/>
    </location>
</feature>
<feature type="signal peptide" evidence="1">
    <location>
        <begin position="1"/>
        <end position="25"/>
    </location>
</feature>
<protein>
    <recommendedName>
        <fullName evidence="2">GerMN domain-containing protein</fullName>
    </recommendedName>
</protein>
<dbReference type="Pfam" id="PF25976">
    <property type="entry name" value="LpqB_N"/>
    <property type="match status" value="1"/>
</dbReference>
<dbReference type="Proteomes" id="UP000585638">
    <property type="component" value="Unassembled WGS sequence"/>
</dbReference>
<reference evidence="3 4" key="1">
    <citation type="submission" date="2020-08" db="EMBL/GenBank/DDBJ databases">
        <title>Sequencing the genomes of 1000 actinobacteria strains.</title>
        <authorList>
            <person name="Klenk H.-P."/>
        </authorList>
    </citation>
    <scope>NUCLEOTIDE SEQUENCE [LARGE SCALE GENOMIC DNA]</scope>
    <source>
        <strain evidence="3 4">DSM 43851</strain>
    </source>
</reference>
<dbReference type="RefSeq" id="WP_184864958.1">
    <property type="nucleotide sequence ID" value="NZ_BAAAWY010000018.1"/>
</dbReference>
<name>A0A7W9KJ57_9PSEU</name>
<sequence length="585" mass="61057">MIRRSRPMLLLIALLTALATVTGCAAIPDETPAQGIAAGDAGGKAAPVPDPAPGLQPADLVRAFLEANADPTSSYAAGRPYLTKAAQAKWQPASSITIIQNTYNTLPDQTKPDHAKVLLTTQIIGRLGADYAFVPASAPNALTIELDKQDGQWRISSPPPGVYMTLDRFNEVYRQTRVYFLDPQKRVLVPDLRYIVAQPASTLPGRVIDLLLAGPSDAMQGAVTSALGRDAALETGGNETGDGAVLVNLSRPGDTGSPGNVKLMIAQIVQSLAVVTNNRIRVEVEGTALSPERLDWRVGDLPAYDIGTSPGPDLTGLLVQDGRIKQLADGKPLNGPAGNGSYVVQTAAQSIDGTELATVSKPGANAELRVGGLTQSAPVVDLTATTLTRPTWVSADSATDPSNEVWTVADGSRVARVVKSADGTWVARPVNSNDLSQFGQITDLRLSRDGTRAAVIANSQLIVCAVVRTPNSDTVALRSPRLLLPDTLTSVVGVDWLLQDQLVVATSSPASPVVQVAADGDPVFNRYNAANLTAPVTAVTAAPSRPVIVVDAGGMWTSSDSGSVWRVQGGVNVGRGSSAVPFYPG</sequence>
<dbReference type="Pfam" id="PF10647">
    <property type="entry name" value="Gmad1"/>
    <property type="match status" value="1"/>
</dbReference>
<dbReference type="AlphaFoldDB" id="A0A7W9KJ57"/>
<accession>A0A7W9KJ57</accession>
<organism evidence="3 4">
    <name type="scientific">Kutzneria kofuensis</name>
    <dbReference type="NCBI Taxonomy" id="103725"/>
    <lineage>
        <taxon>Bacteria</taxon>
        <taxon>Bacillati</taxon>
        <taxon>Actinomycetota</taxon>
        <taxon>Actinomycetes</taxon>
        <taxon>Pseudonocardiales</taxon>
        <taxon>Pseudonocardiaceae</taxon>
        <taxon>Kutzneria</taxon>
    </lineage>
</organism>
<dbReference type="InterPro" id="IPR018910">
    <property type="entry name" value="LpqB_C"/>
</dbReference>
<proteinExistence type="predicted"/>
<keyword evidence="1" id="KW-0732">Signal</keyword>
<evidence type="ECO:0000256" key="1">
    <source>
        <dbReference type="SAM" id="SignalP"/>
    </source>
</evidence>
<dbReference type="PROSITE" id="PS51257">
    <property type="entry name" value="PROKAR_LIPOPROTEIN"/>
    <property type="match status" value="1"/>
</dbReference>
<comment type="caution">
    <text evidence="3">The sequence shown here is derived from an EMBL/GenBank/DDBJ whole genome shotgun (WGS) entry which is preliminary data.</text>
</comment>
<feature type="domain" description="GerMN" evidence="2">
    <location>
        <begin position="204"/>
        <end position="293"/>
    </location>
</feature>
<evidence type="ECO:0000259" key="2">
    <source>
        <dbReference type="SMART" id="SM00909"/>
    </source>
</evidence>
<dbReference type="SUPFAM" id="SSF75011">
    <property type="entry name" value="3-carboxy-cis,cis-mucoante lactonizing enzyme"/>
    <property type="match status" value="1"/>
</dbReference>
<dbReference type="InterPro" id="IPR059026">
    <property type="entry name" value="LpqB_N"/>
</dbReference>
<keyword evidence="4" id="KW-1185">Reference proteome</keyword>
<dbReference type="InterPro" id="IPR019606">
    <property type="entry name" value="GerMN"/>
</dbReference>
<gene>
    <name evidence="3" type="ORF">BJ998_004774</name>
</gene>
<dbReference type="SMART" id="SM00909">
    <property type="entry name" value="Germane"/>
    <property type="match status" value="1"/>
</dbReference>
<dbReference type="Pfam" id="PF10646">
    <property type="entry name" value="Germane"/>
    <property type="match status" value="1"/>
</dbReference>
<dbReference type="EMBL" id="JACHIR010000001">
    <property type="protein sequence ID" value="MBB5893578.1"/>
    <property type="molecule type" value="Genomic_DNA"/>
</dbReference>